<dbReference type="Proteomes" id="UP000031666">
    <property type="component" value="Unassembled WGS sequence"/>
</dbReference>
<dbReference type="EMBL" id="BBSC01000007">
    <property type="protein sequence ID" value="GAM77080.1"/>
    <property type="molecule type" value="Genomic_DNA"/>
</dbReference>
<dbReference type="AlphaFoldDB" id="A0A0B8QBN8"/>
<organism evidence="1 2">
    <name type="scientific">Vibrio ishigakensis</name>
    <dbReference type="NCBI Taxonomy" id="1481914"/>
    <lineage>
        <taxon>Bacteria</taxon>
        <taxon>Pseudomonadati</taxon>
        <taxon>Pseudomonadota</taxon>
        <taxon>Gammaproteobacteria</taxon>
        <taxon>Vibrionales</taxon>
        <taxon>Vibrionaceae</taxon>
        <taxon>Vibrio</taxon>
    </lineage>
</organism>
<reference evidence="1 2" key="2">
    <citation type="submission" date="2015-01" db="EMBL/GenBank/DDBJ databases">
        <authorList>
            <consortium name="NBRP consortium"/>
            <person name="Sawabe T."/>
            <person name="Meirelles P."/>
            <person name="Feng G."/>
            <person name="Sayaka M."/>
            <person name="Hattori M."/>
            <person name="Ohkuma M."/>
        </authorList>
    </citation>
    <scope>NUCLEOTIDE SEQUENCE [LARGE SCALE GENOMIC DNA]</scope>
    <source>
        <strain evidence="2">JCM 19241</strain>
    </source>
</reference>
<comment type="caution">
    <text evidence="1">The sequence shown here is derived from an EMBL/GenBank/DDBJ whole genome shotgun (WGS) entry which is preliminary data.</text>
</comment>
<evidence type="ECO:0000313" key="1">
    <source>
        <dbReference type="EMBL" id="GAM77080.1"/>
    </source>
</evidence>
<protein>
    <submittedName>
        <fullName evidence="1">Uncharacterized protein</fullName>
    </submittedName>
</protein>
<name>A0A0B8QBN8_9VIBR</name>
<proteinExistence type="predicted"/>
<accession>A0A0B8QBN8</accession>
<sequence>MENSDALALAFLTAGLNASYPDFKNADLFQFLPRLSAILSIALIVS</sequence>
<evidence type="ECO:0000313" key="2">
    <source>
        <dbReference type="Proteomes" id="UP000031666"/>
    </source>
</evidence>
<gene>
    <name evidence="1" type="ORF">JCM19241_5976</name>
</gene>
<reference evidence="1 2" key="1">
    <citation type="submission" date="2015-01" db="EMBL/GenBank/DDBJ databases">
        <title>Vibrio sp. C94 JCM 19241 whole genome shotgun sequence.</title>
        <authorList>
            <person name="Sawabe T."/>
            <person name="Meirelles P."/>
            <person name="Feng G."/>
            <person name="Sayaka M."/>
            <person name="Hattori M."/>
            <person name="Ohkuma M."/>
        </authorList>
    </citation>
    <scope>NUCLEOTIDE SEQUENCE [LARGE SCALE GENOMIC DNA]</scope>
    <source>
        <strain evidence="2">JCM 19241</strain>
    </source>
</reference>